<evidence type="ECO:0000313" key="3">
    <source>
        <dbReference type="Proteomes" id="UP000011087"/>
    </source>
</evidence>
<dbReference type="EnsemblProtists" id="EKX44127">
    <property type="protein sequence ID" value="EKX44127"/>
    <property type="gene ID" value="GUITHDRAFT_163653"/>
</dbReference>
<dbReference type="HOGENOM" id="CLU_1744004_0_0_1"/>
<reference evidence="3" key="2">
    <citation type="submission" date="2012-11" db="EMBL/GenBank/DDBJ databases">
        <authorList>
            <person name="Kuo A."/>
            <person name="Curtis B.A."/>
            <person name="Tanifuji G."/>
            <person name="Burki F."/>
            <person name="Gruber A."/>
            <person name="Irimia M."/>
            <person name="Maruyama S."/>
            <person name="Arias M.C."/>
            <person name="Ball S.G."/>
            <person name="Gile G.H."/>
            <person name="Hirakawa Y."/>
            <person name="Hopkins J.F."/>
            <person name="Rensing S.A."/>
            <person name="Schmutz J."/>
            <person name="Symeonidi A."/>
            <person name="Elias M."/>
            <person name="Eveleigh R.J."/>
            <person name="Herman E.K."/>
            <person name="Klute M.J."/>
            <person name="Nakayama T."/>
            <person name="Obornik M."/>
            <person name="Reyes-Prieto A."/>
            <person name="Armbrust E.V."/>
            <person name="Aves S.J."/>
            <person name="Beiko R.G."/>
            <person name="Coutinho P."/>
            <person name="Dacks J.B."/>
            <person name="Durnford D.G."/>
            <person name="Fast N.M."/>
            <person name="Green B.R."/>
            <person name="Grisdale C."/>
            <person name="Hempe F."/>
            <person name="Henrissat B."/>
            <person name="Hoppner M.P."/>
            <person name="Ishida K.-I."/>
            <person name="Kim E."/>
            <person name="Koreny L."/>
            <person name="Kroth P.G."/>
            <person name="Liu Y."/>
            <person name="Malik S.-B."/>
            <person name="Maier U.G."/>
            <person name="McRose D."/>
            <person name="Mock T."/>
            <person name="Neilson J.A."/>
            <person name="Onodera N.T."/>
            <person name="Poole A.M."/>
            <person name="Pritham E.J."/>
            <person name="Richards T.A."/>
            <person name="Rocap G."/>
            <person name="Roy S.W."/>
            <person name="Sarai C."/>
            <person name="Schaack S."/>
            <person name="Shirato S."/>
            <person name="Slamovits C.H."/>
            <person name="Spencer D.F."/>
            <person name="Suzuki S."/>
            <person name="Worden A.Z."/>
            <person name="Zauner S."/>
            <person name="Barry K."/>
            <person name="Bell C."/>
            <person name="Bharti A.K."/>
            <person name="Crow J.A."/>
            <person name="Grimwood J."/>
            <person name="Kramer R."/>
            <person name="Lindquist E."/>
            <person name="Lucas S."/>
            <person name="Salamov A."/>
            <person name="McFadden G.I."/>
            <person name="Lane C.E."/>
            <person name="Keeling P.J."/>
            <person name="Gray M.W."/>
            <person name="Grigoriev I.V."/>
            <person name="Archibald J.M."/>
        </authorList>
    </citation>
    <scope>NUCLEOTIDE SEQUENCE</scope>
    <source>
        <strain evidence="3">CCMP2712</strain>
    </source>
</reference>
<reference evidence="1 3" key="1">
    <citation type="journal article" date="2012" name="Nature">
        <title>Algal genomes reveal evolutionary mosaicism and the fate of nucleomorphs.</title>
        <authorList>
            <consortium name="DOE Joint Genome Institute"/>
            <person name="Curtis B.A."/>
            <person name="Tanifuji G."/>
            <person name="Burki F."/>
            <person name="Gruber A."/>
            <person name="Irimia M."/>
            <person name="Maruyama S."/>
            <person name="Arias M.C."/>
            <person name="Ball S.G."/>
            <person name="Gile G.H."/>
            <person name="Hirakawa Y."/>
            <person name="Hopkins J.F."/>
            <person name="Kuo A."/>
            <person name="Rensing S.A."/>
            <person name="Schmutz J."/>
            <person name="Symeonidi A."/>
            <person name="Elias M."/>
            <person name="Eveleigh R.J."/>
            <person name="Herman E.K."/>
            <person name="Klute M.J."/>
            <person name="Nakayama T."/>
            <person name="Obornik M."/>
            <person name="Reyes-Prieto A."/>
            <person name="Armbrust E.V."/>
            <person name="Aves S.J."/>
            <person name="Beiko R.G."/>
            <person name="Coutinho P."/>
            <person name="Dacks J.B."/>
            <person name="Durnford D.G."/>
            <person name="Fast N.M."/>
            <person name="Green B.R."/>
            <person name="Grisdale C.J."/>
            <person name="Hempel F."/>
            <person name="Henrissat B."/>
            <person name="Hoppner M.P."/>
            <person name="Ishida K."/>
            <person name="Kim E."/>
            <person name="Koreny L."/>
            <person name="Kroth P.G."/>
            <person name="Liu Y."/>
            <person name="Malik S.B."/>
            <person name="Maier U.G."/>
            <person name="McRose D."/>
            <person name="Mock T."/>
            <person name="Neilson J.A."/>
            <person name="Onodera N.T."/>
            <person name="Poole A.M."/>
            <person name="Pritham E.J."/>
            <person name="Richards T.A."/>
            <person name="Rocap G."/>
            <person name="Roy S.W."/>
            <person name="Sarai C."/>
            <person name="Schaack S."/>
            <person name="Shirato S."/>
            <person name="Slamovits C.H."/>
            <person name="Spencer D.F."/>
            <person name="Suzuki S."/>
            <person name="Worden A.Z."/>
            <person name="Zauner S."/>
            <person name="Barry K."/>
            <person name="Bell C."/>
            <person name="Bharti A.K."/>
            <person name="Crow J.A."/>
            <person name="Grimwood J."/>
            <person name="Kramer R."/>
            <person name="Lindquist E."/>
            <person name="Lucas S."/>
            <person name="Salamov A."/>
            <person name="McFadden G.I."/>
            <person name="Lane C.E."/>
            <person name="Keeling P.J."/>
            <person name="Gray M.W."/>
            <person name="Grigoriev I.V."/>
            <person name="Archibald J.M."/>
        </authorList>
    </citation>
    <scope>NUCLEOTIDE SEQUENCE</scope>
    <source>
        <strain evidence="1 3">CCMP2712</strain>
    </source>
</reference>
<name>L1J6Z9_GUITC</name>
<keyword evidence="3" id="KW-1185">Reference proteome</keyword>
<dbReference type="Proteomes" id="UP000011087">
    <property type="component" value="Unassembled WGS sequence"/>
</dbReference>
<dbReference type="AlphaFoldDB" id="L1J6Z9"/>
<evidence type="ECO:0000313" key="2">
    <source>
        <dbReference type="EnsemblProtists" id="EKX44127"/>
    </source>
</evidence>
<proteinExistence type="predicted"/>
<organism evidence="1">
    <name type="scientific">Guillardia theta (strain CCMP2712)</name>
    <name type="common">Cryptophyte</name>
    <dbReference type="NCBI Taxonomy" id="905079"/>
    <lineage>
        <taxon>Eukaryota</taxon>
        <taxon>Cryptophyceae</taxon>
        <taxon>Pyrenomonadales</taxon>
        <taxon>Geminigeraceae</taxon>
        <taxon>Guillardia</taxon>
    </lineage>
</organism>
<dbReference type="EMBL" id="JH993006">
    <property type="protein sequence ID" value="EKX44127.1"/>
    <property type="molecule type" value="Genomic_DNA"/>
</dbReference>
<dbReference type="RefSeq" id="XP_005831107.1">
    <property type="nucleotide sequence ID" value="XM_005831050.1"/>
</dbReference>
<protein>
    <submittedName>
        <fullName evidence="1 2">Uncharacterized protein</fullName>
    </submittedName>
</protein>
<dbReference type="GeneID" id="17300823"/>
<accession>L1J6Z9</accession>
<reference evidence="2" key="3">
    <citation type="submission" date="2016-03" db="UniProtKB">
        <authorList>
            <consortium name="EnsemblProtists"/>
        </authorList>
    </citation>
    <scope>IDENTIFICATION</scope>
</reference>
<sequence length="150" mass="17030">MSNDATISFFHEMADLVLKPLNLHQNHAVQGSNSTQHIEDTPSSPEQQHKLDFADVDYTWMEPSVSASLVHSVPLKSEDQNKSLTRADFCNLFFALSQMEQQGLLTEAEIEKLHKSIVKKDHSVGEAFRKFEVHGNEEAFAKELRKCVYV</sequence>
<evidence type="ECO:0000313" key="1">
    <source>
        <dbReference type="EMBL" id="EKX44127.1"/>
    </source>
</evidence>
<dbReference type="KEGG" id="gtt:GUITHDRAFT_163653"/>
<dbReference type="PaxDb" id="55529-EKX44127"/>
<gene>
    <name evidence="1" type="ORF">GUITHDRAFT_163653</name>
</gene>